<dbReference type="SUPFAM" id="SSF52540">
    <property type="entry name" value="P-loop containing nucleoside triphosphate hydrolases"/>
    <property type="match status" value="2"/>
</dbReference>
<evidence type="ECO:0000313" key="2">
    <source>
        <dbReference type="EMBL" id="AYV85547.1"/>
    </source>
</evidence>
<proteinExistence type="predicted"/>
<dbReference type="EMBL" id="MK072458">
    <property type="protein sequence ID" value="AYV85547.1"/>
    <property type="molecule type" value="Genomic_DNA"/>
</dbReference>
<feature type="region of interest" description="Disordered" evidence="1">
    <location>
        <begin position="120"/>
        <end position="139"/>
    </location>
</feature>
<reference evidence="2" key="1">
    <citation type="submission" date="2018-10" db="EMBL/GenBank/DDBJ databases">
        <title>Hidden diversity of soil giant viruses.</title>
        <authorList>
            <person name="Schulz F."/>
            <person name="Alteio L."/>
            <person name="Goudeau D."/>
            <person name="Ryan E.M."/>
            <person name="Malmstrom R.R."/>
            <person name="Blanchard J."/>
            <person name="Woyke T."/>
        </authorList>
    </citation>
    <scope>NUCLEOTIDE SEQUENCE</scope>
    <source>
        <strain evidence="2">SAV1</strain>
    </source>
</reference>
<protein>
    <submittedName>
        <fullName evidence="2">VV A32 virion packaging ATPase</fullName>
    </submittedName>
</protein>
<dbReference type="InterPro" id="IPR027417">
    <property type="entry name" value="P-loop_NTPase"/>
</dbReference>
<evidence type="ECO:0000256" key="1">
    <source>
        <dbReference type="SAM" id="MobiDB-lite"/>
    </source>
</evidence>
<accession>A0A3G5AEE6</accession>
<gene>
    <name evidence="2" type="ORF">Satyrvirus22_11</name>
</gene>
<dbReference type="Gene3D" id="3.40.50.300">
    <property type="entry name" value="P-loop containing nucleotide triphosphate hydrolases"/>
    <property type="match status" value="1"/>
</dbReference>
<organism evidence="2">
    <name type="scientific">Satyrvirus sp</name>
    <dbReference type="NCBI Taxonomy" id="2487771"/>
    <lineage>
        <taxon>Viruses</taxon>
        <taxon>Varidnaviria</taxon>
        <taxon>Bamfordvirae</taxon>
        <taxon>Nucleocytoviricota</taxon>
        <taxon>Megaviricetes</taxon>
        <taxon>Imitervirales</taxon>
        <taxon>Mimiviridae</taxon>
        <taxon>Megamimivirinae</taxon>
    </lineage>
</organism>
<sequence>MLAIVQTENSTKKIIGFVNDANDFGDAVEKYVEKTYGPDFHFQKVKNVQLDFLRTNQQYAENNYLVMFEDGIVLVKKCIQLNRGYIYNMKVSELVNLSAWTLMPVECKINSSNIISKIVEENSSDTSSESDSDSEREFENQRMMIEKINPTEMKKNPCILIVGKRASGKTTLANNLAKQICPNAKIEYYNKFDPIKLTQMLVMQELVYKLGKQMPEKVVILENMQCTRGRGSYFIKNAPNYNLSVIVTAQTLLGLSFTKKIDYVFQFAENSIINRKNIYNKFAPINMSYDIFDKIFTKCTSNFGCMVIDNNAPTDKIYDKIYWY</sequence>
<name>A0A3G5AEE6_9VIRU</name>